<dbReference type="AlphaFoldDB" id="A0AAW2YY76"/>
<protein>
    <submittedName>
        <fullName evidence="2">Uncharacterized protein</fullName>
    </submittedName>
</protein>
<keyword evidence="3" id="KW-1185">Reference proteome</keyword>
<comment type="caution">
    <text evidence="2">The sequence shown here is derived from an EMBL/GenBank/DDBJ whole genome shotgun (WGS) entry which is preliminary data.</text>
</comment>
<gene>
    <name evidence="2" type="ORF">AKO1_013234</name>
</gene>
<keyword evidence="1" id="KW-1133">Transmembrane helix</keyword>
<organism evidence="2 3">
    <name type="scientific">Acrasis kona</name>
    <dbReference type="NCBI Taxonomy" id="1008807"/>
    <lineage>
        <taxon>Eukaryota</taxon>
        <taxon>Discoba</taxon>
        <taxon>Heterolobosea</taxon>
        <taxon>Tetramitia</taxon>
        <taxon>Eutetramitia</taxon>
        <taxon>Acrasidae</taxon>
        <taxon>Acrasis</taxon>
    </lineage>
</organism>
<evidence type="ECO:0000313" key="3">
    <source>
        <dbReference type="Proteomes" id="UP001431209"/>
    </source>
</evidence>
<dbReference type="EMBL" id="JAOPGA020000819">
    <property type="protein sequence ID" value="KAL0482095.1"/>
    <property type="molecule type" value="Genomic_DNA"/>
</dbReference>
<proteinExistence type="predicted"/>
<accession>A0AAW2YY76</accession>
<dbReference type="Proteomes" id="UP001431209">
    <property type="component" value="Unassembled WGS sequence"/>
</dbReference>
<evidence type="ECO:0000313" key="2">
    <source>
        <dbReference type="EMBL" id="KAL0482095.1"/>
    </source>
</evidence>
<sequence length="287" mass="31892">MSDVMMYFGGAVGGSSDRPQLSIVNDTSNQLVLSLLSSFDSLIFSRFTLVTKNKVYIQSAVGYCDFTVLSTSSSISPVEMWLISQTNTYMFSSLSYQTSEISFLNLELKQDRYRALSSINCPIDLLSRYSLTVFASRNDSGWFVYSTLYKEVDKHCSIVMPLTSEFDDVAFFGTPSQFVISQSNYVFGSSRTIMDSLVSKTANILLYDAGVTQITKSLESPSPNVSVANGYYSFSEAVIFVLVLSVALFILVSATIVIMIVVVMKLKKSRVLPFTEQPSNEMHMVMD</sequence>
<keyword evidence="1" id="KW-0472">Membrane</keyword>
<keyword evidence="1" id="KW-0812">Transmembrane</keyword>
<reference evidence="2 3" key="1">
    <citation type="submission" date="2024-03" db="EMBL/GenBank/DDBJ databases">
        <title>The Acrasis kona genome and developmental transcriptomes reveal deep origins of eukaryotic multicellular pathways.</title>
        <authorList>
            <person name="Sheikh S."/>
            <person name="Fu C.-J."/>
            <person name="Brown M.W."/>
            <person name="Baldauf S.L."/>
        </authorList>
    </citation>
    <scope>NUCLEOTIDE SEQUENCE [LARGE SCALE GENOMIC DNA]</scope>
    <source>
        <strain evidence="2 3">ATCC MYA-3509</strain>
    </source>
</reference>
<feature type="transmembrane region" description="Helical" evidence="1">
    <location>
        <begin position="237"/>
        <end position="263"/>
    </location>
</feature>
<name>A0AAW2YY76_9EUKA</name>
<evidence type="ECO:0000256" key="1">
    <source>
        <dbReference type="SAM" id="Phobius"/>
    </source>
</evidence>